<feature type="domain" description="Peptidoglycan recognition protein family" evidence="11">
    <location>
        <begin position="32"/>
        <end position="174"/>
    </location>
</feature>
<organism evidence="12">
    <name type="scientific">Protaetia brevitarsis seulensis</name>
    <dbReference type="NCBI Taxonomy" id="438893"/>
    <lineage>
        <taxon>Eukaryota</taxon>
        <taxon>Metazoa</taxon>
        <taxon>Ecdysozoa</taxon>
        <taxon>Arthropoda</taxon>
        <taxon>Hexapoda</taxon>
        <taxon>Insecta</taxon>
        <taxon>Pterygota</taxon>
        <taxon>Neoptera</taxon>
        <taxon>Endopterygota</taxon>
        <taxon>Coleoptera</taxon>
        <taxon>Polyphaga</taxon>
        <taxon>Scarabaeiformia</taxon>
        <taxon>Scarabaeidae</taxon>
        <taxon>Cetoniinae</taxon>
        <taxon>Protaetia</taxon>
        <taxon>Liocola</taxon>
    </lineage>
</organism>
<dbReference type="InterPro" id="IPR036505">
    <property type="entry name" value="Amidase/PGRP_sf"/>
</dbReference>
<dbReference type="GO" id="GO:0042834">
    <property type="term" value="F:peptidoglycan binding"/>
    <property type="evidence" value="ECO:0007669"/>
    <property type="project" value="InterPro"/>
</dbReference>
<accession>A0A9E8AG35</accession>
<dbReference type="SMART" id="SM00644">
    <property type="entry name" value="Ami_2"/>
    <property type="match status" value="1"/>
</dbReference>
<evidence type="ECO:0000256" key="7">
    <source>
        <dbReference type="PIRNR" id="PIRNR037945"/>
    </source>
</evidence>
<evidence type="ECO:0000256" key="9">
    <source>
        <dbReference type="SAM" id="SignalP"/>
    </source>
</evidence>
<dbReference type="InterPro" id="IPR002502">
    <property type="entry name" value="Amidase_domain"/>
</dbReference>
<protein>
    <recommendedName>
        <fullName evidence="7">Peptidoglycan-recognition protein</fullName>
    </recommendedName>
</protein>
<dbReference type="Pfam" id="PF01510">
    <property type="entry name" value="Amidase_2"/>
    <property type="match status" value="1"/>
</dbReference>
<evidence type="ECO:0000256" key="4">
    <source>
        <dbReference type="ARBA" id="ARBA00022859"/>
    </source>
</evidence>
<keyword evidence="3 9" id="KW-0732">Signal</keyword>
<dbReference type="PANTHER" id="PTHR11022:SF74">
    <property type="entry name" value="PEPTIDOGLYCAN-RECOGNITION PROTEIN SA"/>
    <property type="match status" value="1"/>
</dbReference>
<dbReference type="FunFam" id="3.40.80.10:FF:000001">
    <property type="entry name" value="Peptidoglycan recognition protein 1"/>
    <property type="match status" value="1"/>
</dbReference>
<comment type="function">
    <text evidence="6">Peptidoglycan-recognition protein probably involved in innate immunity by binding to peptidoglycans (PGN) of bacteria and activating the prophenoloxidase (proPO) cascade immune response. Binds to 1,3-beta-D-glucan and PGN.</text>
</comment>
<proteinExistence type="evidence at transcript level"/>
<feature type="disulfide bond" evidence="8">
    <location>
        <begin position="68"/>
        <end position="74"/>
    </location>
</feature>
<comment type="similarity">
    <text evidence="1 7">Belongs to the N-acetylmuramoyl-L-alanine amidase 2 family.</text>
</comment>
<dbReference type="SUPFAM" id="SSF55846">
    <property type="entry name" value="N-acetylmuramoyl-L-alanine amidase-like"/>
    <property type="match status" value="1"/>
</dbReference>
<feature type="domain" description="N-acetylmuramoyl-L-alanine amidase" evidence="10">
    <location>
        <begin position="43"/>
        <end position="180"/>
    </location>
</feature>
<evidence type="ECO:0000256" key="3">
    <source>
        <dbReference type="ARBA" id="ARBA00022729"/>
    </source>
</evidence>
<dbReference type="InterPro" id="IPR015510">
    <property type="entry name" value="PGRP"/>
</dbReference>
<evidence type="ECO:0000256" key="2">
    <source>
        <dbReference type="ARBA" id="ARBA00022588"/>
    </source>
</evidence>
<name>A0A9E8AG35_PROBE</name>
<dbReference type="SMART" id="SM00701">
    <property type="entry name" value="PGRP"/>
    <property type="match status" value="1"/>
</dbReference>
<feature type="signal peptide" evidence="9">
    <location>
        <begin position="1"/>
        <end position="23"/>
    </location>
</feature>
<dbReference type="AlphaFoldDB" id="A0A9E8AG35"/>
<evidence type="ECO:0000256" key="8">
    <source>
        <dbReference type="PIRSR" id="PIRSR037945-1"/>
    </source>
</evidence>
<keyword evidence="5 8" id="KW-1015">Disulfide bond</keyword>
<keyword evidence="4 7" id="KW-0391">Immunity</keyword>
<dbReference type="GO" id="GO:0008745">
    <property type="term" value="F:N-acetylmuramoyl-L-alanine amidase activity"/>
    <property type="evidence" value="ECO:0007669"/>
    <property type="project" value="InterPro"/>
</dbReference>
<dbReference type="InterPro" id="IPR017331">
    <property type="entry name" value="Peptidoglycan_recognition"/>
</dbReference>
<dbReference type="GO" id="GO:0008270">
    <property type="term" value="F:zinc ion binding"/>
    <property type="evidence" value="ECO:0007669"/>
    <property type="project" value="InterPro"/>
</dbReference>
<dbReference type="PIRSF" id="PIRSF037945">
    <property type="entry name" value="PGRPs"/>
    <property type="match status" value="1"/>
</dbReference>
<evidence type="ECO:0000259" key="11">
    <source>
        <dbReference type="SMART" id="SM00701"/>
    </source>
</evidence>
<dbReference type="GO" id="GO:0009253">
    <property type="term" value="P:peptidoglycan catabolic process"/>
    <property type="evidence" value="ECO:0007669"/>
    <property type="project" value="InterPro"/>
</dbReference>
<keyword evidence="2 7" id="KW-0399">Innate immunity</keyword>
<evidence type="ECO:0000256" key="5">
    <source>
        <dbReference type="ARBA" id="ARBA00023157"/>
    </source>
</evidence>
<evidence type="ECO:0000256" key="1">
    <source>
        <dbReference type="ARBA" id="ARBA00007553"/>
    </source>
</evidence>
<dbReference type="EMBL" id="OK413871">
    <property type="protein sequence ID" value="UZC46339.1"/>
    <property type="molecule type" value="mRNA"/>
</dbReference>
<dbReference type="InterPro" id="IPR006619">
    <property type="entry name" value="PGRP_domain_met/bac"/>
</dbReference>
<reference evidence="12" key="1">
    <citation type="submission" date="2021-10" db="EMBL/GenBank/DDBJ databases">
        <authorList>
            <person name="Cho S."/>
        </authorList>
    </citation>
    <scope>NUCLEOTIDE SEQUENCE</scope>
</reference>
<dbReference type="Gene3D" id="3.40.80.10">
    <property type="entry name" value="Peptidoglycan recognition protein-like"/>
    <property type="match status" value="1"/>
</dbReference>
<feature type="chain" id="PRO_5039310308" description="Peptidoglycan-recognition protein" evidence="9">
    <location>
        <begin position="24"/>
        <end position="197"/>
    </location>
</feature>
<feature type="disulfide bond" evidence="8">
    <location>
        <begin position="31"/>
        <end position="154"/>
    </location>
</feature>
<evidence type="ECO:0000313" key="12">
    <source>
        <dbReference type="EMBL" id="UZC46339.1"/>
    </source>
</evidence>
<dbReference type="CDD" id="cd06583">
    <property type="entry name" value="PGRP"/>
    <property type="match status" value="1"/>
</dbReference>
<dbReference type="GO" id="GO:0045087">
    <property type="term" value="P:innate immune response"/>
    <property type="evidence" value="ECO:0007669"/>
    <property type="project" value="UniProtKB-KW"/>
</dbReference>
<evidence type="ECO:0000259" key="10">
    <source>
        <dbReference type="SMART" id="SM00644"/>
    </source>
</evidence>
<sequence>MKLVTITFFLLTEIFFYISYAEATRSGPDLCPTIISKRDWGGNAALRVGYTSKPLERVVIHHTVTPECANEARCSSRMVSMQNYHMDELGYDDISYNFVIGGDGRVYEGVGWHKKGSHSPGWDSQSIGIAFIGDFTNKLPSREMLDAAKDLIVCAIELGELTRGYKLLGARNVKATKSPGDKLYREIQNWEGFTRRP</sequence>
<evidence type="ECO:0000256" key="6">
    <source>
        <dbReference type="ARBA" id="ARBA00057187"/>
    </source>
</evidence>
<dbReference type="PANTHER" id="PTHR11022">
    <property type="entry name" value="PEPTIDOGLYCAN RECOGNITION PROTEIN"/>
    <property type="match status" value="1"/>
</dbReference>